<proteinExistence type="predicted"/>
<keyword evidence="1" id="KW-0472">Membrane</keyword>
<evidence type="ECO:0000313" key="3">
    <source>
        <dbReference type="Proteomes" id="UP000001822"/>
    </source>
</evidence>
<evidence type="ECO:0000313" key="2">
    <source>
        <dbReference type="EMBL" id="ABG59875.1"/>
    </source>
</evidence>
<gene>
    <name evidence="2" type="ordered locus">CHU_2623</name>
</gene>
<name>A0A6N4STT5_CYTH3</name>
<protein>
    <submittedName>
        <fullName evidence="2">Uncharacterized protein</fullName>
    </submittedName>
</protein>
<evidence type="ECO:0000256" key="1">
    <source>
        <dbReference type="SAM" id="Phobius"/>
    </source>
</evidence>
<dbReference type="Proteomes" id="UP000001822">
    <property type="component" value="Chromosome"/>
</dbReference>
<dbReference type="RefSeq" id="WP_011585985.1">
    <property type="nucleotide sequence ID" value="NZ_FPJX01000002.1"/>
</dbReference>
<dbReference type="AlphaFoldDB" id="A0A6N4STT5"/>
<accession>A0A6N4STT5</accession>
<keyword evidence="1" id="KW-0812">Transmembrane</keyword>
<dbReference type="KEGG" id="chu:CHU_2623"/>
<organism evidence="2 3">
    <name type="scientific">Cytophaga hutchinsonii (strain ATCC 33406 / DSM 1761 / CIP 103989 / NBRC 15051 / NCIMB 9469 / D465)</name>
    <dbReference type="NCBI Taxonomy" id="269798"/>
    <lineage>
        <taxon>Bacteria</taxon>
        <taxon>Pseudomonadati</taxon>
        <taxon>Bacteroidota</taxon>
        <taxon>Cytophagia</taxon>
        <taxon>Cytophagales</taxon>
        <taxon>Cytophagaceae</taxon>
        <taxon>Cytophaga</taxon>
    </lineage>
</organism>
<sequence>MLEKISNCGEGFLHSAIIFLLASAMKYSIIHLNILIPKTWEIAYNITYMILTFIYMMSFTLVFYKVEKGICGINNLLYKRLYKNERN</sequence>
<reference evidence="2 3" key="1">
    <citation type="journal article" date="2007" name="Appl. Environ. Microbiol.">
        <title>Genome sequence of the cellulolytic gliding bacterium Cytophaga hutchinsonii.</title>
        <authorList>
            <person name="Xie G."/>
            <person name="Bruce D.C."/>
            <person name="Challacombe J.F."/>
            <person name="Chertkov O."/>
            <person name="Detter J.C."/>
            <person name="Gilna P."/>
            <person name="Han C.S."/>
            <person name="Lucas S."/>
            <person name="Misra M."/>
            <person name="Myers G.L."/>
            <person name="Richardson P."/>
            <person name="Tapia R."/>
            <person name="Thayer N."/>
            <person name="Thompson L.S."/>
            <person name="Brettin T.S."/>
            <person name="Henrissat B."/>
            <person name="Wilson D.B."/>
            <person name="McBride M.J."/>
        </authorList>
    </citation>
    <scope>NUCLEOTIDE SEQUENCE [LARGE SCALE GENOMIC DNA]</scope>
    <source>
        <strain evidence="3">ATCC 33406 / DSM 1761 / CIP 103989 / NBRC 15051 / NCIMB 9469 / D465</strain>
    </source>
</reference>
<feature type="transmembrane region" description="Helical" evidence="1">
    <location>
        <begin position="42"/>
        <end position="64"/>
    </location>
</feature>
<dbReference type="EMBL" id="CP000383">
    <property type="protein sequence ID" value="ABG59875.1"/>
    <property type="molecule type" value="Genomic_DNA"/>
</dbReference>
<keyword evidence="3" id="KW-1185">Reference proteome</keyword>
<keyword evidence="1" id="KW-1133">Transmembrane helix</keyword>
<feature type="transmembrane region" description="Helical" evidence="1">
    <location>
        <begin position="12"/>
        <end position="36"/>
    </location>
</feature>